<proteinExistence type="predicted"/>
<evidence type="ECO:0000313" key="3">
    <source>
        <dbReference type="Proteomes" id="UP000467841"/>
    </source>
</evidence>
<name>A0A6D2I1G2_9BRAS</name>
<dbReference type="EMBL" id="CACVBM020000777">
    <property type="protein sequence ID" value="CAA7023317.1"/>
    <property type="molecule type" value="Genomic_DNA"/>
</dbReference>
<dbReference type="InterPro" id="IPR041623">
    <property type="entry name" value="NOG1_N"/>
</dbReference>
<feature type="domain" description="NOG1 N-terminal helical" evidence="1">
    <location>
        <begin position="7"/>
        <end position="159"/>
    </location>
</feature>
<evidence type="ECO:0000313" key="2">
    <source>
        <dbReference type="EMBL" id="CAA7023317.1"/>
    </source>
</evidence>
<evidence type="ECO:0000259" key="1">
    <source>
        <dbReference type="Pfam" id="PF17835"/>
    </source>
</evidence>
<dbReference type="Proteomes" id="UP000467841">
    <property type="component" value="Unassembled WGS sequence"/>
</dbReference>
<dbReference type="OrthoDB" id="1023584at2759"/>
<organism evidence="2 3">
    <name type="scientific">Microthlaspi erraticum</name>
    <dbReference type="NCBI Taxonomy" id="1685480"/>
    <lineage>
        <taxon>Eukaryota</taxon>
        <taxon>Viridiplantae</taxon>
        <taxon>Streptophyta</taxon>
        <taxon>Embryophyta</taxon>
        <taxon>Tracheophyta</taxon>
        <taxon>Spermatophyta</taxon>
        <taxon>Magnoliopsida</taxon>
        <taxon>eudicotyledons</taxon>
        <taxon>Gunneridae</taxon>
        <taxon>Pentapetalae</taxon>
        <taxon>rosids</taxon>
        <taxon>malvids</taxon>
        <taxon>Brassicales</taxon>
        <taxon>Brassicaceae</taxon>
        <taxon>Coluteocarpeae</taxon>
        <taxon>Microthlaspi</taxon>
    </lineage>
</organism>
<dbReference type="Gene3D" id="1.20.120.1190">
    <property type="match status" value="1"/>
</dbReference>
<sequence length="250" mass="28478">MEMENPFKKMSVLPNVNDFADAIVSRIQHEALIETVLPKSYTINDLRRIYKRTVLSVACSFSDKLNGVAREFKQNHPSIERRFEMPYGSYMVAVFQLMYAARAVTSTANGFMRQMINEDCDSLCKFKCLLLSSLGRMFALAEKAMPSLAFLDCVRQYMASRTESNSQDYDDSDAAAKKYMLYLLQEGCKFPLTVDVPNVANPADPNVMSWLEDFKRQHCSRLEDDQPHCAKLPHNPKEKALARCTKALLS</sequence>
<accession>A0A6D2I1G2</accession>
<dbReference type="Pfam" id="PF17835">
    <property type="entry name" value="NOG1_N"/>
    <property type="match status" value="1"/>
</dbReference>
<keyword evidence="3" id="KW-1185">Reference proteome</keyword>
<reference evidence="2" key="1">
    <citation type="submission" date="2020-01" db="EMBL/GenBank/DDBJ databases">
        <authorList>
            <person name="Mishra B."/>
        </authorList>
    </citation>
    <scope>NUCLEOTIDE SEQUENCE [LARGE SCALE GENOMIC DNA]</scope>
</reference>
<gene>
    <name evidence="2" type="ORF">MERR_LOCUS10552</name>
</gene>
<dbReference type="AlphaFoldDB" id="A0A6D2I1G2"/>
<comment type="caution">
    <text evidence="2">The sequence shown here is derived from an EMBL/GenBank/DDBJ whole genome shotgun (WGS) entry which is preliminary data.</text>
</comment>
<protein>
    <recommendedName>
        <fullName evidence="1">NOG1 N-terminal helical domain-containing protein</fullName>
    </recommendedName>
</protein>